<dbReference type="PANTHER" id="PTHR30511">
    <property type="entry name" value="ALANINE RACEMASE"/>
    <property type="match status" value="1"/>
</dbReference>
<feature type="domain" description="Alanine racemase C-terminal" evidence="9">
    <location>
        <begin position="277"/>
        <end position="405"/>
    </location>
</feature>
<comment type="pathway">
    <text evidence="5">Amino-acid biosynthesis; D-alanine biosynthesis; D-alanine from L-alanine: step 1/1.</text>
</comment>
<dbReference type="CDD" id="cd00430">
    <property type="entry name" value="PLPDE_III_AR"/>
    <property type="match status" value="1"/>
</dbReference>
<dbReference type="SUPFAM" id="SSF50621">
    <property type="entry name" value="Alanine racemase C-terminal domain-like"/>
    <property type="match status" value="1"/>
</dbReference>
<evidence type="ECO:0000256" key="3">
    <source>
        <dbReference type="ARBA" id="ARBA00022898"/>
    </source>
</evidence>
<dbReference type="Gene3D" id="2.40.37.10">
    <property type="entry name" value="Lyase, Ornithine Decarboxylase, Chain A, domain 1"/>
    <property type="match status" value="1"/>
</dbReference>
<dbReference type="InterPro" id="IPR011079">
    <property type="entry name" value="Ala_racemase_C"/>
</dbReference>
<dbReference type="NCBIfam" id="TIGR00492">
    <property type="entry name" value="alr"/>
    <property type="match status" value="1"/>
</dbReference>
<protein>
    <recommendedName>
        <fullName evidence="5">Alanine racemase</fullName>
        <ecNumber evidence="5">5.1.1.1</ecNumber>
    </recommendedName>
</protein>
<feature type="binding site" evidence="5 7">
    <location>
        <position position="346"/>
    </location>
    <ligand>
        <name>substrate</name>
    </ligand>
</feature>
<reference evidence="10" key="1">
    <citation type="submission" date="2020-07" db="EMBL/GenBank/DDBJ databases">
        <title>Huge and variable diversity of episymbiotic CPR bacteria and DPANN archaea in groundwater ecosystems.</title>
        <authorList>
            <person name="He C.Y."/>
            <person name="Keren R."/>
            <person name="Whittaker M."/>
            <person name="Farag I.F."/>
            <person name="Doudna J."/>
            <person name="Cate J.H.D."/>
            <person name="Banfield J.F."/>
        </authorList>
    </citation>
    <scope>NUCLEOTIDE SEQUENCE</scope>
    <source>
        <strain evidence="10">NC_groundwater_1370_Ag_S-0.2um_69_93</strain>
    </source>
</reference>
<comment type="cofactor">
    <cofactor evidence="2 5 6">
        <name>pyridoxal 5'-phosphate</name>
        <dbReference type="ChEBI" id="CHEBI:597326"/>
    </cofactor>
</comment>
<dbReference type="InterPro" id="IPR001608">
    <property type="entry name" value="Ala_racemase_N"/>
</dbReference>
<dbReference type="EC" id="5.1.1.1" evidence="5"/>
<dbReference type="PROSITE" id="PS00395">
    <property type="entry name" value="ALANINE_RACEMASE"/>
    <property type="match status" value="1"/>
</dbReference>
<dbReference type="GO" id="GO:0030632">
    <property type="term" value="P:D-alanine biosynthetic process"/>
    <property type="evidence" value="ECO:0007669"/>
    <property type="project" value="UniProtKB-UniRule"/>
</dbReference>
<evidence type="ECO:0000256" key="8">
    <source>
        <dbReference type="SAM" id="MobiDB-lite"/>
    </source>
</evidence>
<feature type="active site" description="Proton acceptor; specific for L-alanine" evidence="5">
    <location>
        <position position="298"/>
    </location>
</feature>
<dbReference type="SMART" id="SM01005">
    <property type="entry name" value="Ala_racemase_C"/>
    <property type="match status" value="1"/>
</dbReference>
<dbReference type="EMBL" id="JACQRX010000285">
    <property type="protein sequence ID" value="MBI4252099.1"/>
    <property type="molecule type" value="Genomic_DNA"/>
</dbReference>
<dbReference type="Gene3D" id="3.20.20.10">
    <property type="entry name" value="Alanine racemase"/>
    <property type="match status" value="1"/>
</dbReference>
<dbReference type="GO" id="GO:0008784">
    <property type="term" value="F:alanine racemase activity"/>
    <property type="evidence" value="ECO:0007669"/>
    <property type="project" value="UniProtKB-UniRule"/>
</dbReference>
<evidence type="ECO:0000256" key="2">
    <source>
        <dbReference type="ARBA" id="ARBA00001933"/>
    </source>
</evidence>
<dbReference type="PRINTS" id="PR00992">
    <property type="entry name" value="ALARACEMASE"/>
</dbReference>
<evidence type="ECO:0000256" key="5">
    <source>
        <dbReference type="HAMAP-Rule" id="MF_01201"/>
    </source>
</evidence>
<dbReference type="InterPro" id="IPR000821">
    <property type="entry name" value="Ala_racemase"/>
</dbReference>
<evidence type="ECO:0000256" key="4">
    <source>
        <dbReference type="ARBA" id="ARBA00023235"/>
    </source>
</evidence>
<name>A0A933EAI6_UNCTE</name>
<feature type="compositionally biased region" description="Low complexity" evidence="8">
    <location>
        <begin position="10"/>
        <end position="24"/>
    </location>
</feature>
<dbReference type="Pfam" id="PF00842">
    <property type="entry name" value="Ala_racemase_C"/>
    <property type="match status" value="1"/>
</dbReference>
<feature type="binding site" evidence="5 7">
    <location>
        <position position="170"/>
    </location>
    <ligand>
        <name>substrate</name>
    </ligand>
</feature>
<dbReference type="SUPFAM" id="SSF51419">
    <property type="entry name" value="PLP-binding barrel"/>
    <property type="match status" value="1"/>
</dbReference>
<comment type="similarity">
    <text evidence="5">Belongs to the alanine racemase family.</text>
</comment>
<keyword evidence="4 5" id="KW-0413">Isomerase</keyword>
<dbReference type="GO" id="GO:0030170">
    <property type="term" value="F:pyridoxal phosphate binding"/>
    <property type="evidence" value="ECO:0007669"/>
    <property type="project" value="UniProtKB-UniRule"/>
</dbReference>
<feature type="region of interest" description="Disordered" evidence="8">
    <location>
        <begin position="1"/>
        <end position="24"/>
    </location>
</feature>
<dbReference type="InterPro" id="IPR009006">
    <property type="entry name" value="Ala_racemase/Decarboxylase_C"/>
</dbReference>
<dbReference type="Proteomes" id="UP000752292">
    <property type="component" value="Unassembled WGS sequence"/>
</dbReference>
<comment type="caution">
    <text evidence="10">The sequence shown here is derived from an EMBL/GenBank/DDBJ whole genome shotgun (WGS) entry which is preliminary data.</text>
</comment>
<comment type="function">
    <text evidence="5">Catalyzes the interconversion of L-alanine and D-alanine. May also act on other amino acids.</text>
</comment>
<proteinExistence type="inferred from homology"/>
<dbReference type="FunFam" id="3.20.20.10:FF:000002">
    <property type="entry name" value="Alanine racemase"/>
    <property type="match status" value="1"/>
</dbReference>
<feature type="modified residue" description="N6-(pyridoxal phosphate)lysine" evidence="5 6">
    <location>
        <position position="64"/>
    </location>
</feature>
<gene>
    <name evidence="10" type="primary">alr</name>
    <name evidence="10" type="ORF">HY618_06530</name>
</gene>
<dbReference type="InterPro" id="IPR029066">
    <property type="entry name" value="PLP-binding_barrel"/>
</dbReference>
<dbReference type="HAMAP" id="MF_01201">
    <property type="entry name" value="Ala_racemase"/>
    <property type="match status" value="1"/>
</dbReference>
<evidence type="ECO:0000256" key="6">
    <source>
        <dbReference type="PIRSR" id="PIRSR600821-50"/>
    </source>
</evidence>
<dbReference type="AlphaFoldDB" id="A0A933EAI6"/>
<organism evidence="10 11">
    <name type="scientific">Tectimicrobiota bacterium</name>
    <dbReference type="NCBI Taxonomy" id="2528274"/>
    <lineage>
        <taxon>Bacteria</taxon>
        <taxon>Pseudomonadati</taxon>
        <taxon>Nitrospinota/Tectimicrobiota group</taxon>
        <taxon>Candidatus Tectimicrobiota</taxon>
    </lineage>
</organism>
<evidence type="ECO:0000256" key="7">
    <source>
        <dbReference type="PIRSR" id="PIRSR600821-52"/>
    </source>
</evidence>
<evidence type="ECO:0000313" key="11">
    <source>
        <dbReference type="Proteomes" id="UP000752292"/>
    </source>
</evidence>
<dbReference type="InterPro" id="IPR020622">
    <property type="entry name" value="Ala_racemase_pyridoxalP-BS"/>
</dbReference>
<evidence type="ECO:0000256" key="1">
    <source>
        <dbReference type="ARBA" id="ARBA00000316"/>
    </source>
</evidence>
<comment type="catalytic activity">
    <reaction evidence="1 5">
        <text>L-alanine = D-alanine</text>
        <dbReference type="Rhea" id="RHEA:20249"/>
        <dbReference type="ChEBI" id="CHEBI:57416"/>
        <dbReference type="ChEBI" id="CHEBI:57972"/>
        <dbReference type="EC" id="5.1.1.1"/>
    </reaction>
</comment>
<dbReference type="Pfam" id="PF01168">
    <property type="entry name" value="Ala_racemase_N"/>
    <property type="match status" value="1"/>
</dbReference>
<evidence type="ECO:0000259" key="9">
    <source>
        <dbReference type="SMART" id="SM01005"/>
    </source>
</evidence>
<accession>A0A933EAI6</accession>
<dbReference type="PANTHER" id="PTHR30511:SF0">
    <property type="entry name" value="ALANINE RACEMASE, CATABOLIC-RELATED"/>
    <property type="match status" value="1"/>
</dbReference>
<dbReference type="GO" id="GO:0005829">
    <property type="term" value="C:cytosol"/>
    <property type="evidence" value="ECO:0007669"/>
    <property type="project" value="TreeGrafter"/>
</dbReference>
<keyword evidence="3 5" id="KW-0663">Pyridoxal phosphate</keyword>
<evidence type="ECO:0000313" key="10">
    <source>
        <dbReference type="EMBL" id="MBI4252099.1"/>
    </source>
</evidence>
<feature type="active site" description="Proton acceptor; specific for D-alanine" evidence="5">
    <location>
        <position position="64"/>
    </location>
</feature>
<sequence>MSGGRAASLPGRPAAGSAEGPAAHASLRPGMRTAAFVDLDVLARNFRAVAEAAGPGREVMAVVKAEAYGHGSLEAARAFRRAGARWFGVAAVEEAEALRSLEAEGGEGGLRGARILLMSGVLPECAPRIVSLGLDAVVWDMAQAEALSAAAQAIGRRTPIHLKVDSGMGRLGVASAEAADFLRNVSGLRGVEAAGLMSHLSRADEEGGQEATRRQFEVVRSVEEELRGKGLLPPLIHCANSAGGLLFPEAPGGLVRAGIALYGCPLGPARSAPVELAVTWKGAVLQVKGVAAGEPVGYGGIYRRKTAGRIAVVAVGYADGYPRLLSNRGEAILRGRRVPVAGRVSMDMLTLDVTGLEGVRMGEEAILLGSEGGESIPAGELASRAETIPYEILCGISLRVPRVYMRGGRCVGVRALQGRTAGGAAFEEGDR</sequence>